<name>A0A2T1DUZ6_9CYAN</name>
<evidence type="ECO:0000256" key="4">
    <source>
        <dbReference type="ARBA" id="ARBA00022531"/>
    </source>
</evidence>
<keyword evidence="14" id="KW-1185">Reference proteome</keyword>
<evidence type="ECO:0000256" key="7">
    <source>
        <dbReference type="ARBA" id="ARBA00022989"/>
    </source>
</evidence>
<comment type="similarity">
    <text evidence="2">Belongs to the PsaL family.</text>
</comment>
<dbReference type="PANTHER" id="PTHR34803">
    <property type="entry name" value="PHOTOSYSTEM I REACTION CENTER SUBUNIT XI, CHLOROPLASTIC"/>
    <property type="match status" value="1"/>
</dbReference>
<evidence type="ECO:0000256" key="1">
    <source>
        <dbReference type="ARBA" id="ARBA00004141"/>
    </source>
</evidence>
<evidence type="ECO:0000256" key="9">
    <source>
        <dbReference type="ARBA" id="ARBA00032768"/>
    </source>
</evidence>
<feature type="domain" description="Photosystem I PsaL reaction centre subunit XI" evidence="12">
    <location>
        <begin position="25"/>
        <end position="164"/>
    </location>
</feature>
<keyword evidence="7 11" id="KW-1133">Transmembrane helix</keyword>
<evidence type="ECO:0000313" key="13">
    <source>
        <dbReference type="EMBL" id="PSB24336.1"/>
    </source>
</evidence>
<reference evidence="13 14" key="2">
    <citation type="submission" date="2018-03" db="EMBL/GenBank/DDBJ databases">
        <title>The ancient ancestry and fast evolution of plastids.</title>
        <authorList>
            <person name="Moore K.R."/>
            <person name="Magnabosco C."/>
            <person name="Momper L."/>
            <person name="Gold D.A."/>
            <person name="Bosak T."/>
            <person name="Fournier G.P."/>
        </authorList>
    </citation>
    <scope>NUCLEOTIDE SEQUENCE [LARGE SCALE GENOMIC DNA]</scope>
    <source>
        <strain evidence="13 14">ULC18</strain>
    </source>
</reference>
<dbReference type="InterPro" id="IPR003757">
    <property type="entry name" value="PSI_PsaL"/>
</dbReference>
<feature type="transmembrane region" description="Helical" evidence="11">
    <location>
        <begin position="90"/>
        <end position="115"/>
    </location>
</feature>
<keyword evidence="4" id="KW-0602">Photosynthesis</keyword>
<gene>
    <name evidence="13" type="ORF">C7B82_27410</name>
</gene>
<keyword evidence="8 11" id="KW-0472">Membrane</keyword>
<keyword evidence="5 11" id="KW-0812">Transmembrane</keyword>
<dbReference type="OrthoDB" id="464381at2"/>
<organism evidence="13 14">
    <name type="scientific">Stenomitos frigidus ULC18</name>
    <dbReference type="NCBI Taxonomy" id="2107698"/>
    <lineage>
        <taxon>Bacteria</taxon>
        <taxon>Bacillati</taxon>
        <taxon>Cyanobacteriota</taxon>
        <taxon>Cyanophyceae</taxon>
        <taxon>Leptolyngbyales</taxon>
        <taxon>Leptolyngbyaceae</taxon>
        <taxon>Stenomitos</taxon>
    </lineage>
</organism>
<evidence type="ECO:0000256" key="5">
    <source>
        <dbReference type="ARBA" id="ARBA00022692"/>
    </source>
</evidence>
<keyword evidence="6" id="KW-0603">Photosystem I</keyword>
<accession>A0A2T1DUZ6</accession>
<dbReference type="Gene3D" id="1.20.1240.10">
    <property type="entry name" value="Photosystem I PsaL, reaction centre subunit XI"/>
    <property type="match status" value="1"/>
</dbReference>
<comment type="subcellular location">
    <subcellularLocation>
        <location evidence="1">Membrane</location>
        <topology evidence="1">Multi-pass membrane protein</topology>
    </subcellularLocation>
</comment>
<evidence type="ECO:0000256" key="11">
    <source>
        <dbReference type="SAM" id="Phobius"/>
    </source>
</evidence>
<evidence type="ECO:0000256" key="8">
    <source>
        <dbReference type="ARBA" id="ARBA00023136"/>
    </source>
</evidence>
<evidence type="ECO:0000256" key="2">
    <source>
        <dbReference type="ARBA" id="ARBA00008820"/>
    </source>
</evidence>
<evidence type="ECO:0000256" key="6">
    <source>
        <dbReference type="ARBA" id="ARBA00022836"/>
    </source>
</evidence>
<dbReference type="InterPro" id="IPR036592">
    <property type="entry name" value="PSI_PsaL_sf"/>
</dbReference>
<dbReference type="GO" id="GO:0009538">
    <property type="term" value="C:photosystem I reaction center"/>
    <property type="evidence" value="ECO:0007669"/>
    <property type="project" value="InterPro"/>
</dbReference>
<dbReference type="InterPro" id="IPR022980">
    <property type="entry name" value="PSI_suXI"/>
</dbReference>
<evidence type="ECO:0000259" key="12">
    <source>
        <dbReference type="Pfam" id="PF02605"/>
    </source>
</evidence>
<dbReference type="EMBL" id="PVWK01000148">
    <property type="protein sequence ID" value="PSB24336.1"/>
    <property type="molecule type" value="Genomic_DNA"/>
</dbReference>
<dbReference type="AlphaFoldDB" id="A0A2T1DUZ6"/>
<dbReference type="PANTHER" id="PTHR34803:SF2">
    <property type="entry name" value="PHOTOSYSTEM I REACTION CENTER SUBUNIT XI, CHLOROPLASTIC"/>
    <property type="match status" value="1"/>
</dbReference>
<dbReference type="GO" id="GO:0015979">
    <property type="term" value="P:photosynthesis"/>
    <property type="evidence" value="ECO:0007669"/>
    <property type="project" value="UniProtKB-KW"/>
</dbReference>
<dbReference type="Pfam" id="PF02605">
    <property type="entry name" value="PsaL"/>
    <property type="match status" value="1"/>
</dbReference>
<evidence type="ECO:0000256" key="10">
    <source>
        <dbReference type="ARBA" id="ARBA00033437"/>
    </source>
</evidence>
<comment type="caution">
    <text evidence="13">The sequence shown here is derived from an EMBL/GenBank/DDBJ whole genome shotgun (WGS) entry which is preliminary data.</text>
</comment>
<dbReference type="Proteomes" id="UP000239576">
    <property type="component" value="Unassembled WGS sequence"/>
</dbReference>
<feature type="transmembrane region" description="Helical" evidence="11">
    <location>
        <begin position="143"/>
        <end position="165"/>
    </location>
</feature>
<reference evidence="14" key="1">
    <citation type="submission" date="2018-02" db="EMBL/GenBank/DDBJ databases">
        <authorList>
            <person name="Moore K."/>
            <person name="Momper L."/>
        </authorList>
    </citation>
    <scope>NUCLEOTIDE SEQUENCE [LARGE SCALE GENOMIC DNA]</scope>
    <source>
        <strain evidence="14">ULC18</strain>
    </source>
</reference>
<protein>
    <recommendedName>
        <fullName evidence="3">Photosystem I reaction center subunit XI</fullName>
    </recommendedName>
    <alternativeName>
        <fullName evidence="9">PSI subunit V</fullName>
    </alternativeName>
    <alternativeName>
        <fullName evidence="10">PSI-L</fullName>
    </alternativeName>
</protein>
<sequence>MSQSPAADKPKQTALPSIAPKFAYAAGDPQEGNLATPINSSQLTRWFINQLPAYRPGVSSFQRGLQVGLSHGFWLVGPFVALGPLRDTSLALLAGLLAAIGVVVIATLALLAYALSAPPPPIATLTTPHPPTDLSTPHGWQELARGFLFGGTAGAVFAAVLLLIFSL</sequence>
<evidence type="ECO:0000256" key="3">
    <source>
        <dbReference type="ARBA" id="ARBA00019514"/>
    </source>
</evidence>
<dbReference type="SUPFAM" id="SSF81568">
    <property type="entry name" value="Photosystem I reaction center subunit XI, PsaL"/>
    <property type="match status" value="1"/>
</dbReference>
<proteinExistence type="inferred from homology"/>
<feature type="transmembrane region" description="Helical" evidence="11">
    <location>
        <begin position="64"/>
        <end position="83"/>
    </location>
</feature>
<evidence type="ECO:0000313" key="14">
    <source>
        <dbReference type="Proteomes" id="UP000239576"/>
    </source>
</evidence>